<gene>
    <name evidence="2" type="ORF">QN277_007897</name>
</gene>
<feature type="region of interest" description="Disordered" evidence="1">
    <location>
        <begin position="99"/>
        <end position="120"/>
    </location>
</feature>
<evidence type="ECO:0000313" key="2">
    <source>
        <dbReference type="EMBL" id="KAK4254803.1"/>
    </source>
</evidence>
<organism evidence="2 3">
    <name type="scientific">Acacia crassicarpa</name>
    <name type="common">northern wattle</name>
    <dbReference type="NCBI Taxonomy" id="499986"/>
    <lineage>
        <taxon>Eukaryota</taxon>
        <taxon>Viridiplantae</taxon>
        <taxon>Streptophyta</taxon>
        <taxon>Embryophyta</taxon>
        <taxon>Tracheophyta</taxon>
        <taxon>Spermatophyta</taxon>
        <taxon>Magnoliopsida</taxon>
        <taxon>eudicotyledons</taxon>
        <taxon>Gunneridae</taxon>
        <taxon>Pentapetalae</taxon>
        <taxon>rosids</taxon>
        <taxon>fabids</taxon>
        <taxon>Fabales</taxon>
        <taxon>Fabaceae</taxon>
        <taxon>Caesalpinioideae</taxon>
        <taxon>mimosoid clade</taxon>
        <taxon>Acacieae</taxon>
        <taxon>Acacia</taxon>
    </lineage>
</organism>
<dbReference type="PANTHER" id="PTHR36772:SF1">
    <property type="entry name" value="SERINE_THREONINE-KINASE"/>
    <property type="match status" value="1"/>
</dbReference>
<evidence type="ECO:0000313" key="3">
    <source>
        <dbReference type="Proteomes" id="UP001293593"/>
    </source>
</evidence>
<protein>
    <submittedName>
        <fullName evidence="2">Uncharacterized protein</fullName>
    </submittedName>
</protein>
<dbReference type="PANTHER" id="PTHR36772">
    <property type="entry name" value="SERINE/THREONINE-KINASE"/>
    <property type="match status" value="1"/>
</dbReference>
<dbReference type="AlphaFoldDB" id="A0AAE1IS84"/>
<feature type="compositionally biased region" description="Polar residues" evidence="1">
    <location>
        <begin position="99"/>
        <end position="117"/>
    </location>
</feature>
<proteinExistence type="predicted"/>
<accession>A0AAE1IS84</accession>
<dbReference type="Proteomes" id="UP001293593">
    <property type="component" value="Unassembled WGS sequence"/>
</dbReference>
<reference evidence="2" key="1">
    <citation type="submission" date="2023-10" db="EMBL/GenBank/DDBJ databases">
        <title>Chromosome-level genome of the transformable northern wattle, Acacia crassicarpa.</title>
        <authorList>
            <person name="Massaro I."/>
            <person name="Sinha N.R."/>
            <person name="Poethig S."/>
            <person name="Leichty A.R."/>
        </authorList>
    </citation>
    <scope>NUCLEOTIDE SEQUENCE</scope>
    <source>
        <strain evidence="2">Acra3RX</strain>
        <tissue evidence="2">Leaf</tissue>
    </source>
</reference>
<name>A0AAE1IS84_9FABA</name>
<dbReference type="EMBL" id="JAWXYG010000013">
    <property type="protein sequence ID" value="KAK4254803.1"/>
    <property type="molecule type" value="Genomic_DNA"/>
</dbReference>
<comment type="caution">
    <text evidence="2">The sequence shown here is derived from an EMBL/GenBank/DDBJ whole genome shotgun (WGS) entry which is preliminary data.</text>
</comment>
<evidence type="ECO:0000256" key="1">
    <source>
        <dbReference type="SAM" id="MobiDB-lite"/>
    </source>
</evidence>
<keyword evidence="3" id="KW-1185">Reference proteome</keyword>
<sequence>MKLLSSLSPPLPYLHLSLFMQHPKNQESNPRKPWYHRGIGVGSLWKWISKSLDGGGVGRSSCSSDKNKEQLRKCTSLKMATSFTRVCLCAPISSYNEAPRRSNSFPRSKPLQSSHSGVASARLSTEGRRVFRGKSLTDDVLMRRFVIEEEAMMQFRRRNEMDVIRRRSMVRRRKLGPSPLRTMVLADPHPHQT</sequence>